<dbReference type="Proteomes" id="UP000479710">
    <property type="component" value="Unassembled WGS sequence"/>
</dbReference>
<evidence type="ECO:0000313" key="5">
    <source>
        <dbReference type="EMBL" id="KAF0889747.1"/>
    </source>
</evidence>
<comment type="catalytic activity">
    <reaction evidence="1">
        <text>ATP + protein L-histidine = ADP + protein N-phospho-L-histidine.</text>
        <dbReference type="EC" id="2.7.13.3"/>
    </reaction>
</comment>
<dbReference type="PANTHER" id="PTHR43719">
    <property type="entry name" value="TWO-COMPONENT HISTIDINE KINASE"/>
    <property type="match status" value="1"/>
</dbReference>
<dbReference type="InterPro" id="IPR036890">
    <property type="entry name" value="HATPase_C_sf"/>
</dbReference>
<accession>A0A6G1BPQ8</accession>
<evidence type="ECO:0000256" key="4">
    <source>
        <dbReference type="ARBA" id="ARBA00023012"/>
    </source>
</evidence>
<dbReference type="GO" id="GO:0000160">
    <property type="term" value="P:phosphorelay signal transduction system"/>
    <property type="evidence" value="ECO:0007669"/>
    <property type="project" value="UniProtKB-KW"/>
</dbReference>
<evidence type="ECO:0000256" key="3">
    <source>
        <dbReference type="ARBA" id="ARBA00022553"/>
    </source>
</evidence>
<keyword evidence="6" id="KW-1185">Reference proteome</keyword>
<sequence>MRLEKVEFNMVEVLEESMDMVNVVGINKGIEVIWDPCNFSILKSDNVISDSKRFKQILDNAMKFMQEGHVILRAWANRPIARGLISAPSRFAC</sequence>
<comment type="caution">
    <text evidence="5">The sequence shown here is derived from an EMBL/GenBank/DDBJ whole genome shotgun (WGS) entry which is preliminary data.</text>
</comment>
<dbReference type="Gene3D" id="3.30.565.10">
    <property type="entry name" value="Histidine kinase-like ATPase, C-terminal domain"/>
    <property type="match status" value="1"/>
</dbReference>
<dbReference type="OrthoDB" id="692855at2759"/>
<dbReference type="InterPro" id="IPR050956">
    <property type="entry name" value="2C_system_His_kinase"/>
</dbReference>
<reference evidence="5 6" key="1">
    <citation type="submission" date="2019-11" db="EMBL/GenBank/DDBJ databases">
        <title>Whole genome sequence of Oryza granulata.</title>
        <authorList>
            <person name="Li W."/>
        </authorList>
    </citation>
    <scope>NUCLEOTIDE SEQUENCE [LARGE SCALE GENOMIC DNA]</scope>
    <source>
        <strain evidence="6">cv. Menghai</strain>
        <tissue evidence="5">Leaf</tissue>
    </source>
</reference>
<dbReference type="EMBL" id="SPHZ02000012">
    <property type="protein sequence ID" value="KAF0889747.1"/>
    <property type="molecule type" value="Genomic_DNA"/>
</dbReference>
<gene>
    <name evidence="5" type="ORF">E2562_030521</name>
</gene>
<evidence type="ECO:0000256" key="1">
    <source>
        <dbReference type="ARBA" id="ARBA00000085"/>
    </source>
</evidence>
<evidence type="ECO:0000256" key="2">
    <source>
        <dbReference type="ARBA" id="ARBA00012438"/>
    </source>
</evidence>
<name>A0A6G1BPQ8_9ORYZ</name>
<dbReference type="AlphaFoldDB" id="A0A6G1BPQ8"/>
<proteinExistence type="predicted"/>
<dbReference type="SUPFAM" id="SSF55874">
    <property type="entry name" value="ATPase domain of HSP90 chaperone/DNA topoisomerase II/histidine kinase"/>
    <property type="match status" value="1"/>
</dbReference>
<dbReference type="EC" id="2.7.13.3" evidence="2"/>
<organism evidence="5 6">
    <name type="scientific">Oryza meyeriana var. granulata</name>
    <dbReference type="NCBI Taxonomy" id="110450"/>
    <lineage>
        <taxon>Eukaryota</taxon>
        <taxon>Viridiplantae</taxon>
        <taxon>Streptophyta</taxon>
        <taxon>Embryophyta</taxon>
        <taxon>Tracheophyta</taxon>
        <taxon>Spermatophyta</taxon>
        <taxon>Magnoliopsida</taxon>
        <taxon>Liliopsida</taxon>
        <taxon>Poales</taxon>
        <taxon>Poaceae</taxon>
        <taxon>BOP clade</taxon>
        <taxon>Oryzoideae</taxon>
        <taxon>Oryzeae</taxon>
        <taxon>Oryzinae</taxon>
        <taxon>Oryza</taxon>
        <taxon>Oryza meyeriana</taxon>
    </lineage>
</organism>
<evidence type="ECO:0000313" key="6">
    <source>
        <dbReference type="Proteomes" id="UP000479710"/>
    </source>
</evidence>
<dbReference type="PANTHER" id="PTHR43719:SF75">
    <property type="entry name" value="HISTIDINE KINASE CKI1"/>
    <property type="match status" value="1"/>
</dbReference>
<keyword evidence="3" id="KW-0597">Phosphoprotein</keyword>
<protein>
    <recommendedName>
        <fullName evidence="2">histidine kinase</fullName>
        <ecNumber evidence="2">2.7.13.3</ecNumber>
    </recommendedName>
</protein>
<keyword evidence="4" id="KW-0902">Two-component regulatory system</keyword>
<dbReference type="GO" id="GO:0004673">
    <property type="term" value="F:protein histidine kinase activity"/>
    <property type="evidence" value="ECO:0007669"/>
    <property type="project" value="UniProtKB-EC"/>
</dbReference>